<organism evidence="2 3">
    <name type="scientific">Pristionchus entomophagus</name>
    <dbReference type="NCBI Taxonomy" id="358040"/>
    <lineage>
        <taxon>Eukaryota</taxon>
        <taxon>Metazoa</taxon>
        <taxon>Ecdysozoa</taxon>
        <taxon>Nematoda</taxon>
        <taxon>Chromadorea</taxon>
        <taxon>Rhabditida</taxon>
        <taxon>Rhabditina</taxon>
        <taxon>Diplogasteromorpha</taxon>
        <taxon>Diplogasteroidea</taxon>
        <taxon>Neodiplogasteridae</taxon>
        <taxon>Pristionchus</taxon>
    </lineage>
</organism>
<feature type="non-terminal residue" evidence="2">
    <location>
        <position position="333"/>
    </location>
</feature>
<dbReference type="Pfam" id="PF00646">
    <property type="entry name" value="F-box"/>
    <property type="match status" value="1"/>
</dbReference>
<dbReference type="SMART" id="SM00256">
    <property type="entry name" value="FBOX"/>
    <property type="match status" value="1"/>
</dbReference>
<dbReference type="AlphaFoldDB" id="A0AAV5TWY2"/>
<feature type="domain" description="F-box" evidence="1">
    <location>
        <begin position="16"/>
        <end position="63"/>
    </location>
</feature>
<comment type="caution">
    <text evidence="2">The sequence shown here is derived from an EMBL/GenBank/DDBJ whole genome shotgun (WGS) entry which is preliminary data.</text>
</comment>
<sequence>LNPFLHFSPLSLISSKMDIFCLPFDMLIKIMRTLTIKDRLRLRLTCRAFEKLVADTHAGWFNDGMIFVKPGNVCANIGEQKFKNFSNDERFESFLRFRNRLYSGISFKKFTLILADETCISREDFFRQFLDKYKIVDFHLSVDSERLVTLMLQLIPVIDGNIHLEFDEFLPDSDLLLSLPPLYTLKLVKSHEYIVPQIIYPRSIHRAAAPKISYHIPAALFKTLLATHKNIFFIEISTDITPDDLTMMLQIVSADSRGRTVQFWADSITIINWLGSYGITRAIWESQDHNDGDNIGEIKVLRSMCNTGGRRLLYVVDMFRYRNCWIMIDVSEL</sequence>
<proteinExistence type="predicted"/>
<dbReference type="Proteomes" id="UP001432027">
    <property type="component" value="Unassembled WGS sequence"/>
</dbReference>
<dbReference type="InterPro" id="IPR036047">
    <property type="entry name" value="F-box-like_dom_sf"/>
</dbReference>
<evidence type="ECO:0000313" key="2">
    <source>
        <dbReference type="EMBL" id="GMS98538.1"/>
    </source>
</evidence>
<evidence type="ECO:0000313" key="3">
    <source>
        <dbReference type="Proteomes" id="UP001432027"/>
    </source>
</evidence>
<evidence type="ECO:0000259" key="1">
    <source>
        <dbReference type="PROSITE" id="PS50181"/>
    </source>
</evidence>
<name>A0AAV5TWY2_9BILA</name>
<dbReference type="CDD" id="cd09917">
    <property type="entry name" value="F-box_SF"/>
    <property type="match status" value="1"/>
</dbReference>
<keyword evidence="3" id="KW-1185">Reference proteome</keyword>
<dbReference type="EMBL" id="BTSX01000005">
    <property type="protein sequence ID" value="GMS98538.1"/>
    <property type="molecule type" value="Genomic_DNA"/>
</dbReference>
<reference evidence="2" key="1">
    <citation type="submission" date="2023-10" db="EMBL/GenBank/DDBJ databases">
        <title>Genome assembly of Pristionchus species.</title>
        <authorList>
            <person name="Yoshida K."/>
            <person name="Sommer R.J."/>
        </authorList>
    </citation>
    <scope>NUCLEOTIDE SEQUENCE</scope>
    <source>
        <strain evidence="2">RS0144</strain>
    </source>
</reference>
<gene>
    <name evidence="2" type="ORF">PENTCL1PPCAC_20713</name>
</gene>
<dbReference type="SUPFAM" id="SSF81383">
    <property type="entry name" value="F-box domain"/>
    <property type="match status" value="1"/>
</dbReference>
<feature type="non-terminal residue" evidence="2">
    <location>
        <position position="1"/>
    </location>
</feature>
<protein>
    <recommendedName>
        <fullName evidence="1">F-box domain-containing protein</fullName>
    </recommendedName>
</protein>
<dbReference type="PROSITE" id="PS50181">
    <property type="entry name" value="FBOX"/>
    <property type="match status" value="1"/>
</dbReference>
<accession>A0AAV5TWY2</accession>
<dbReference type="InterPro" id="IPR001810">
    <property type="entry name" value="F-box_dom"/>
</dbReference>